<comment type="caution">
    <text evidence="4">The sequence shown here is derived from an EMBL/GenBank/DDBJ whole genome shotgun (WGS) entry which is preliminary data.</text>
</comment>
<dbReference type="InterPro" id="IPR003870">
    <property type="entry name" value="DUF222"/>
</dbReference>
<feature type="domain" description="HNH nuclease" evidence="3">
    <location>
        <begin position="462"/>
        <end position="512"/>
    </location>
</feature>
<dbReference type="CDD" id="cd00085">
    <property type="entry name" value="HNHc"/>
    <property type="match status" value="1"/>
</dbReference>
<feature type="region of interest" description="Disordered" evidence="2">
    <location>
        <begin position="366"/>
        <end position="421"/>
    </location>
</feature>
<dbReference type="Pfam" id="PF01844">
    <property type="entry name" value="HNH"/>
    <property type="match status" value="1"/>
</dbReference>
<dbReference type="InterPro" id="IPR002711">
    <property type="entry name" value="HNH"/>
</dbReference>
<evidence type="ECO:0000256" key="2">
    <source>
        <dbReference type="SAM" id="MobiDB-lite"/>
    </source>
</evidence>
<dbReference type="EMBL" id="BMLQ01000005">
    <property type="protein sequence ID" value="GGO45959.1"/>
    <property type="molecule type" value="Genomic_DNA"/>
</dbReference>
<keyword evidence="5" id="KW-1185">Reference proteome</keyword>
<evidence type="ECO:0000259" key="3">
    <source>
        <dbReference type="SMART" id="SM00507"/>
    </source>
</evidence>
<sequence length="674" mass="71192">MFESAERAPIPGDTSGRADASQTAEMLTVVTIEDARSLIALRASLAGMIPAATISANLEVGPGSCDQDSTTANPADPDAAHTPQRRFGPSDEDLAAVAREAEAITRIRALEDLKAACAAAQARETAALHQHRHRDEAARGIPASQRGRGLGAEVALARRVSQQRGSIQLRQALHFTGDLTNTLSALQCGQISEEHAATVERHTHWLPEQARRSVDSTLADRLPVLGIHDLKLETQALAHRADPETAAEQYDQAVATRHVNLKPAENGMAYLTALLPALEAAACYQALTDQAGSAVAFGEAEGRSPQQVLTDVMVERLTGRSTDEASPVEVQLIMTDAALFAGDNEPAWIPGHGPLPAAVARKLLAGSIPQGGPSDGASGGASDGTAGRTSNEASDGSTHSTRDVDLADRPSATGPSAHPEAAEIAETAEIAEARVFLRRLYTSPETGQLVAMDSQRREFSGKLRRMIVLRDNICRTPYCGAPIRHIDHAMPHRQGGPTSYSNGSGLCARCNYTKEHPGWSHRASPDELEITTPTGHRYSSRSRPLSAPPNASVPDSSATPHAVAPPSASAPAITAARSPEPNPVIPVIGGEGGAGADDGVAGRRRGTRDPACATASPVTVRLPASTPLLTGGWRRDHEGLRAADCLRTKEHIRNVDHMRPRIRPGTRVEYARAA</sequence>
<dbReference type="Gene3D" id="1.10.30.50">
    <property type="match status" value="1"/>
</dbReference>
<evidence type="ECO:0000313" key="5">
    <source>
        <dbReference type="Proteomes" id="UP000642509"/>
    </source>
</evidence>
<feature type="compositionally biased region" description="Low complexity" evidence="2">
    <location>
        <begin position="556"/>
        <end position="579"/>
    </location>
</feature>
<feature type="region of interest" description="Disordered" evidence="2">
    <location>
        <begin position="516"/>
        <end position="611"/>
    </location>
</feature>
<dbReference type="SMART" id="SM00507">
    <property type="entry name" value="HNHc"/>
    <property type="match status" value="1"/>
</dbReference>
<organism evidence="4 5">
    <name type="scientific">Citricoccus zhacaiensis</name>
    <dbReference type="NCBI Taxonomy" id="489142"/>
    <lineage>
        <taxon>Bacteria</taxon>
        <taxon>Bacillati</taxon>
        <taxon>Actinomycetota</taxon>
        <taxon>Actinomycetes</taxon>
        <taxon>Micrococcales</taxon>
        <taxon>Micrococcaceae</taxon>
        <taxon>Citricoccus</taxon>
    </lineage>
</organism>
<proteinExistence type="inferred from homology"/>
<dbReference type="Proteomes" id="UP000642509">
    <property type="component" value="Unassembled WGS sequence"/>
</dbReference>
<reference evidence="5" key="1">
    <citation type="journal article" date="2019" name="Int. J. Syst. Evol. Microbiol.">
        <title>The Global Catalogue of Microorganisms (GCM) 10K type strain sequencing project: providing services to taxonomists for standard genome sequencing and annotation.</title>
        <authorList>
            <consortium name="The Broad Institute Genomics Platform"/>
            <consortium name="The Broad Institute Genome Sequencing Center for Infectious Disease"/>
            <person name="Wu L."/>
            <person name="Ma J."/>
        </authorList>
    </citation>
    <scope>NUCLEOTIDE SEQUENCE [LARGE SCALE GENOMIC DNA]</scope>
    <source>
        <strain evidence="5">CGMCC 1.7064</strain>
    </source>
</reference>
<accession>A0ABQ2M1E6</accession>
<name>A0ABQ2M1E6_9MICC</name>
<dbReference type="InterPro" id="IPR003615">
    <property type="entry name" value="HNH_nuc"/>
</dbReference>
<feature type="region of interest" description="Disordered" evidence="2">
    <location>
        <begin position="63"/>
        <end position="90"/>
    </location>
</feature>
<feature type="compositionally biased region" description="Gly residues" evidence="2">
    <location>
        <begin position="373"/>
        <end position="382"/>
    </location>
</feature>
<dbReference type="Pfam" id="PF02720">
    <property type="entry name" value="DUF222"/>
    <property type="match status" value="1"/>
</dbReference>
<feature type="compositionally biased region" description="Polar residues" evidence="2">
    <location>
        <begin position="388"/>
        <end position="399"/>
    </location>
</feature>
<evidence type="ECO:0000313" key="4">
    <source>
        <dbReference type="EMBL" id="GGO45959.1"/>
    </source>
</evidence>
<comment type="similarity">
    <text evidence="1">Belongs to the Rv1128c/1148c/1588c/1702c/1945/3466 family.</text>
</comment>
<dbReference type="RefSeq" id="WP_229672516.1">
    <property type="nucleotide sequence ID" value="NZ_BAAAOU010000011.1"/>
</dbReference>
<feature type="region of interest" description="Disordered" evidence="2">
    <location>
        <begin position="1"/>
        <end position="22"/>
    </location>
</feature>
<evidence type="ECO:0000256" key="1">
    <source>
        <dbReference type="ARBA" id="ARBA00023450"/>
    </source>
</evidence>
<protein>
    <recommendedName>
        <fullName evidence="3">HNH nuclease domain-containing protein</fullName>
    </recommendedName>
</protein>
<gene>
    <name evidence="4" type="ORF">GCM10010977_19820</name>
</gene>